<dbReference type="EMBL" id="CP035807">
    <property type="protein sequence ID" value="QEN03239.1"/>
    <property type="molecule type" value="Genomic_DNA"/>
</dbReference>
<gene>
    <name evidence="1" type="ORF">EW093_00475</name>
</gene>
<dbReference type="AlphaFoldDB" id="A0A5C1Q8E8"/>
<dbReference type="Gene3D" id="3.90.550.10">
    <property type="entry name" value="Spore Coat Polysaccharide Biosynthesis Protein SpsA, Chain A"/>
    <property type="match status" value="1"/>
</dbReference>
<protein>
    <recommendedName>
        <fullName evidence="3">Glycosyltransferase</fullName>
    </recommendedName>
</protein>
<accession>A0A5C1Q8E8</accession>
<dbReference type="InterPro" id="IPR029044">
    <property type="entry name" value="Nucleotide-diphossugar_trans"/>
</dbReference>
<dbReference type="OrthoDB" id="355867at2"/>
<evidence type="ECO:0000313" key="1">
    <source>
        <dbReference type="EMBL" id="QEN03239.1"/>
    </source>
</evidence>
<sequence>MSTIHSTFNRVNTSYTVIGNKKQMEKKESVNTIAALLLSRGGRPYRKELYGELKKLGIHEIISIQVGAKSHFDLEKESSENDELRFLILKDEVSVGEMVNIGISESLSELVLVIWDDMNISSKDISYRLFEKILEEQRICTTPIIKDNKKDVIPTLMTPLFNKEQLKVISLVDNKNSRTLYPYMYVGLYNKTKFIQLGGFDIDLKNNYWQKLDFGLRANMWGESIKVHPSFLIYLNSNGGEIEDITPDKYYRLYSLKNLSIKIKNDIGYLPLKRFFNFYDKSGSSIFDAIKIFLSVRKWVKINKFRFKISAPDLTTNWDEL</sequence>
<reference evidence="1 2" key="2">
    <citation type="submission" date="2019-09" db="EMBL/GenBank/DDBJ databases">
        <title>Complete Genome Sequence and Methylome Analysis of free living Spirochaetas.</title>
        <authorList>
            <person name="Leshcheva N."/>
            <person name="Mikheeva N."/>
        </authorList>
    </citation>
    <scope>NUCLEOTIDE SEQUENCE [LARGE SCALE GENOMIC DNA]</scope>
    <source>
        <strain evidence="1 2">P</strain>
    </source>
</reference>
<proteinExistence type="predicted"/>
<reference evidence="1 2" key="1">
    <citation type="submission" date="2019-02" db="EMBL/GenBank/DDBJ databases">
        <authorList>
            <person name="Fomenkov A."/>
            <person name="Dubinina G."/>
            <person name="Grabovich M."/>
            <person name="Vincze T."/>
            <person name="Roberts R.J."/>
        </authorList>
    </citation>
    <scope>NUCLEOTIDE SEQUENCE [LARGE SCALE GENOMIC DNA]</scope>
    <source>
        <strain evidence="1 2">P</strain>
    </source>
</reference>
<dbReference type="KEGG" id="sper:EW093_00475"/>
<keyword evidence="2" id="KW-1185">Reference proteome</keyword>
<dbReference type="RefSeq" id="WP_149566499.1">
    <property type="nucleotide sequence ID" value="NZ_CP035807.1"/>
</dbReference>
<dbReference type="Proteomes" id="UP000323824">
    <property type="component" value="Chromosome"/>
</dbReference>
<evidence type="ECO:0000313" key="2">
    <source>
        <dbReference type="Proteomes" id="UP000323824"/>
    </source>
</evidence>
<evidence type="ECO:0008006" key="3">
    <source>
        <dbReference type="Google" id="ProtNLM"/>
    </source>
</evidence>
<organism evidence="1 2">
    <name type="scientific">Thiospirochaeta perfilievii</name>
    <dbReference type="NCBI Taxonomy" id="252967"/>
    <lineage>
        <taxon>Bacteria</taxon>
        <taxon>Pseudomonadati</taxon>
        <taxon>Spirochaetota</taxon>
        <taxon>Spirochaetia</taxon>
        <taxon>Spirochaetales</taxon>
        <taxon>Spirochaetaceae</taxon>
        <taxon>Thiospirochaeta</taxon>
    </lineage>
</organism>
<name>A0A5C1Q8E8_9SPIO</name>
<dbReference type="SUPFAM" id="SSF53448">
    <property type="entry name" value="Nucleotide-diphospho-sugar transferases"/>
    <property type="match status" value="1"/>
</dbReference>